<protein>
    <submittedName>
        <fullName evidence="3">Maleylpyruvate isomerase family mycothiol-dependent enzyme</fullName>
    </submittedName>
</protein>
<dbReference type="InterPro" id="IPR017517">
    <property type="entry name" value="Maleyloyr_isom"/>
</dbReference>
<sequence>MDTRIWMDDGTALLLERIDALPLDEPGAGAEPVPGLKGWSRGHLLAHIGYNAQALQRLAHWARTGVETPMYASTESRNAEIEEGAKRPLGELAGFVRTSASDLARALDDLPGPAWKATVRTAQGREVPAREIPWMRTREVWIHAFDLDPEHVSFHDFPADLLDALITDVVAMFGRRGEVLGLTVAAVDRDRTWTVGDTGATVVVRGDLADLAAWLTGRASADNLTVSGAEAPPDLPPWI</sequence>
<reference evidence="3 4" key="1">
    <citation type="submission" date="2020-02" db="EMBL/GenBank/DDBJ databases">
        <authorList>
            <person name="Li X.-J."/>
            <person name="Han X.-M."/>
        </authorList>
    </citation>
    <scope>NUCLEOTIDE SEQUENCE [LARGE SCALE GENOMIC DNA]</scope>
    <source>
        <strain evidence="3 4">CCTCC AB 2017055</strain>
    </source>
</reference>
<accession>A0A6L9SIB2</accession>
<dbReference type="Pfam" id="PF11716">
    <property type="entry name" value="MDMPI_N"/>
    <property type="match status" value="1"/>
</dbReference>
<dbReference type="SUPFAM" id="SSF109854">
    <property type="entry name" value="DinB/YfiT-like putative metalloenzymes"/>
    <property type="match status" value="1"/>
</dbReference>
<comment type="caution">
    <text evidence="3">The sequence shown here is derived from an EMBL/GenBank/DDBJ whole genome shotgun (WGS) entry which is preliminary data.</text>
</comment>
<organism evidence="3 4">
    <name type="scientific">Phytoactinopolyspora halotolerans</name>
    <dbReference type="NCBI Taxonomy" id="1981512"/>
    <lineage>
        <taxon>Bacteria</taxon>
        <taxon>Bacillati</taxon>
        <taxon>Actinomycetota</taxon>
        <taxon>Actinomycetes</taxon>
        <taxon>Jiangellales</taxon>
        <taxon>Jiangellaceae</taxon>
        <taxon>Phytoactinopolyspora</taxon>
    </lineage>
</organism>
<dbReference type="Proteomes" id="UP000475214">
    <property type="component" value="Unassembled WGS sequence"/>
</dbReference>
<dbReference type="AlphaFoldDB" id="A0A6L9SIB2"/>
<evidence type="ECO:0000259" key="1">
    <source>
        <dbReference type="Pfam" id="PF07398"/>
    </source>
</evidence>
<dbReference type="InterPro" id="IPR024344">
    <property type="entry name" value="MDMPI_metal-binding"/>
</dbReference>
<dbReference type="InterPro" id="IPR034660">
    <property type="entry name" value="DinB/YfiT-like"/>
</dbReference>
<dbReference type="Pfam" id="PF07398">
    <property type="entry name" value="MDMPI_C"/>
    <property type="match status" value="1"/>
</dbReference>
<keyword evidence="3" id="KW-0413">Isomerase</keyword>
<evidence type="ECO:0000259" key="2">
    <source>
        <dbReference type="Pfam" id="PF11716"/>
    </source>
</evidence>
<name>A0A6L9SIB2_9ACTN</name>
<gene>
    <name evidence="3" type="ORF">G1H10_30050</name>
</gene>
<proteinExistence type="predicted"/>
<evidence type="ECO:0000313" key="4">
    <source>
        <dbReference type="Proteomes" id="UP000475214"/>
    </source>
</evidence>
<evidence type="ECO:0000313" key="3">
    <source>
        <dbReference type="EMBL" id="NEE04418.1"/>
    </source>
</evidence>
<dbReference type="GO" id="GO:0016853">
    <property type="term" value="F:isomerase activity"/>
    <property type="evidence" value="ECO:0007669"/>
    <property type="project" value="UniProtKB-KW"/>
</dbReference>
<keyword evidence="3" id="KW-0670">Pyruvate</keyword>
<keyword evidence="4" id="KW-1185">Reference proteome</keyword>
<dbReference type="GO" id="GO:0046872">
    <property type="term" value="F:metal ion binding"/>
    <property type="evidence" value="ECO:0007669"/>
    <property type="project" value="InterPro"/>
</dbReference>
<dbReference type="InterPro" id="IPR036527">
    <property type="entry name" value="SCP2_sterol-bd_dom_sf"/>
</dbReference>
<dbReference type="RefSeq" id="WP_163744934.1">
    <property type="nucleotide sequence ID" value="NZ_JAAGOA010000034.1"/>
</dbReference>
<dbReference type="Gene3D" id="3.30.1050.20">
    <property type="match status" value="1"/>
</dbReference>
<dbReference type="SUPFAM" id="SSF55718">
    <property type="entry name" value="SCP-like"/>
    <property type="match status" value="1"/>
</dbReference>
<feature type="domain" description="Mycothiol-dependent maleylpyruvate isomerase metal-binding" evidence="2">
    <location>
        <begin position="29"/>
        <end position="147"/>
    </location>
</feature>
<dbReference type="InterPro" id="IPR010872">
    <property type="entry name" value="MDMPI_C-term_domain"/>
</dbReference>
<dbReference type="NCBIfam" id="TIGR03083">
    <property type="entry name" value="maleylpyruvate isomerase family mycothiol-dependent enzyme"/>
    <property type="match status" value="1"/>
</dbReference>
<feature type="domain" description="MDMPI C-terminal" evidence="1">
    <location>
        <begin position="156"/>
        <end position="231"/>
    </location>
</feature>
<dbReference type="Gene3D" id="1.20.120.450">
    <property type="entry name" value="dinb family like domain"/>
    <property type="match status" value="1"/>
</dbReference>
<dbReference type="EMBL" id="JAAGOA010000034">
    <property type="protein sequence ID" value="NEE04418.1"/>
    <property type="molecule type" value="Genomic_DNA"/>
</dbReference>